<sequence>MKTLPFILLILLFAGCKEENYVYKTFSLAGFQLEARSNWHEFQLQGIDSKVGGITNGKDKLTYDLGWYSYAFQNETQETHIKINTTVNGKDALIVRPIRAGKGIIGIYIRVDSLTGLSMYGTSKNEDEILKIFNSIKIL</sequence>
<evidence type="ECO:0000313" key="2">
    <source>
        <dbReference type="Proteomes" id="UP000680038"/>
    </source>
</evidence>
<comment type="caution">
    <text evidence="1">The sequence shown here is derived from an EMBL/GenBank/DDBJ whole genome shotgun (WGS) entry which is preliminary data.</text>
</comment>
<dbReference type="PROSITE" id="PS51257">
    <property type="entry name" value="PROKAR_LIPOPROTEIN"/>
    <property type="match status" value="1"/>
</dbReference>
<dbReference type="Proteomes" id="UP000680038">
    <property type="component" value="Unassembled WGS sequence"/>
</dbReference>
<gene>
    <name evidence="1" type="ORF">DYBT9275_00354</name>
</gene>
<protein>
    <recommendedName>
        <fullName evidence="3">Lipoprotein</fullName>
    </recommendedName>
</protein>
<dbReference type="EMBL" id="CAJRAF010000001">
    <property type="protein sequence ID" value="CAG4989714.1"/>
    <property type="molecule type" value="Genomic_DNA"/>
</dbReference>
<name>A0A916J7U5_9BACT</name>
<evidence type="ECO:0000313" key="1">
    <source>
        <dbReference type="EMBL" id="CAG4989714.1"/>
    </source>
</evidence>
<proteinExistence type="predicted"/>
<keyword evidence="2" id="KW-1185">Reference proteome</keyword>
<evidence type="ECO:0008006" key="3">
    <source>
        <dbReference type="Google" id="ProtNLM"/>
    </source>
</evidence>
<dbReference type="RefSeq" id="WP_215237134.1">
    <property type="nucleotide sequence ID" value="NZ_CAJRAF010000001.1"/>
</dbReference>
<accession>A0A916J7U5</accession>
<reference evidence="1" key="1">
    <citation type="submission" date="2021-04" db="EMBL/GenBank/DDBJ databases">
        <authorList>
            <person name="Rodrigo-Torres L."/>
            <person name="Arahal R. D."/>
            <person name="Lucena T."/>
        </authorList>
    </citation>
    <scope>NUCLEOTIDE SEQUENCE</scope>
    <source>
        <strain evidence="1">CECT 9275</strain>
    </source>
</reference>
<organism evidence="1 2">
    <name type="scientific">Dyadobacter helix</name>
    <dbReference type="NCBI Taxonomy" id="2822344"/>
    <lineage>
        <taxon>Bacteria</taxon>
        <taxon>Pseudomonadati</taxon>
        <taxon>Bacteroidota</taxon>
        <taxon>Cytophagia</taxon>
        <taxon>Cytophagales</taxon>
        <taxon>Spirosomataceae</taxon>
        <taxon>Dyadobacter</taxon>
    </lineage>
</organism>
<dbReference type="AlphaFoldDB" id="A0A916J7U5"/>